<keyword evidence="2" id="KW-1133">Transmembrane helix</keyword>
<dbReference type="AlphaFoldDB" id="B7BE33"/>
<organism evidence="3 4">
    <name type="scientific">Parabacteroides johnsonii DSM 18315</name>
    <dbReference type="NCBI Taxonomy" id="537006"/>
    <lineage>
        <taxon>Bacteria</taxon>
        <taxon>Pseudomonadati</taxon>
        <taxon>Bacteroidota</taxon>
        <taxon>Bacteroidia</taxon>
        <taxon>Bacteroidales</taxon>
        <taxon>Tannerellaceae</taxon>
        <taxon>Parabacteroides</taxon>
    </lineage>
</organism>
<protein>
    <submittedName>
        <fullName evidence="3">Uncharacterized protein</fullName>
    </submittedName>
</protein>
<keyword evidence="2" id="KW-0812">Transmembrane</keyword>
<feature type="region of interest" description="Disordered" evidence="1">
    <location>
        <begin position="54"/>
        <end position="90"/>
    </location>
</feature>
<dbReference type="HOGENOM" id="CLU_2438124_0_0_10"/>
<proteinExistence type="predicted"/>
<reference evidence="3 4" key="2">
    <citation type="submission" date="2008-10" db="EMBL/GenBank/DDBJ databases">
        <authorList>
            <person name="Fulton L."/>
            <person name="Clifton S."/>
            <person name="Fulton B."/>
            <person name="Xu J."/>
            <person name="Minx P."/>
            <person name="Pepin K.H."/>
            <person name="Johnson M."/>
            <person name="Bhonagiri V."/>
            <person name="Nash W.E."/>
            <person name="Mardis E.R."/>
            <person name="Wilson R.K."/>
        </authorList>
    </citation>
    <scope>NUCLEOTIDE SEQUENCE [LARGE SCALE GENOMIC DNA]</scope>
    <source>
        <strain evidence="3 4">DSM 18315</strain>
    </source>
</reference>
<evidence type="ECO:0000256" key="1">
    <source>
        <dbReference type="SAM" id="MobiDB-lite"/>
    </source>
</evidence>
<reference evidence="3 4" key="1">
    <citation type="submission" date="2008-10" db="EMBL/GenBank/DDBJ databases">
        <title>Draft genome sequence of Parabacteroides johnsonii (DSM 18315).</title>
        <authorList>
            <person name="Sudarsanam P."/>
            <person name="Ley R."/>
            <person name="Guruge J."/>
            <person name="Turnbaugh P.J."/>
            <person name="Mahowald M."/>
            <person name="Liep D."/>
            <person name="Gordon J."/>
        </authorList>
    </citation>
    <scope>NUCLEOTIDE SEQUENCE [LARGE SCALE GENOMIC DNA]</scope>
    <source>
        <strain evidence="3 4">DSM 18315</strain>
    </source>
</reference>
<name>B7BE33_9BACT</name>
<comment type="caution">
    <text evidence="3">The sequence shown here is derived from an EMBL/GenBank/DDBJ whole genome shotgun (WGS) entry which is preliminary data.</text>
</comment>
<dbReference type="Proteomes" id="UP000005510">
    <property type="component" value="Unassembled WGS sequence"/>
</dbReference>
<evidence type="ECO:0000313" key="3">
    <source>
        <dbReference type="EMBL" id="EEC95314.1"/>
    </source>
</evidence>
<evidence type="ECO:0000256" key="2">
    <source>
        <dbReference type="SAM" id="Phobius"/>
    </source>
</evidence>
<keyword evidence="2" id="KW-0472">Membrane</keyword>
<feature type="transmembrane region" description="Helical" evidence="2">
    <location>
        <begin position="22"/>
        <end position="40"/>
    </location>
</feature>
<dbReference type="EMBL" id="ABYH01000351">
    <property type="protein sequence ID" value="EEC95314.1"/>
    <property type="molecule type" value="Genomic_DNA"/>
</dbReference>
<evidence type="ECO:0000313" key="4">
    <source>
        <dbReference type="Proteomes" id="UP000005510"/>
    </source>
</evidence>
<sequence>MTKILAFAQCCKEIRTNKINQALLYFSVFISSSSFIYYIFECNSQIVRRRTNGCSPIGERSSSSQRTTVRQKKKLSVSPRKCASSGRWNT</sequence>
<accession>B7BE33</accession>
<gene>
    <name evidence="3" type="ORF">PRABACTJOHN_03309</name>
</gene>
<dbReference type="STRING" id="537006.PRABACTJOHN_03309"/>